<dbReference type="PANTHER" id="PTHR43861">
    <property type="entry name" value="TRANS-ACONITATE 2-METHYLTRANSFERASE-RELATED"/>
    <property type="match status" value="1"/>
</dbReference>
<name>A0ABV8DT07_9NOCA</name>
<sequence length="220" mass="22889">MSTWSPASEPRYPDVGAPQPDLLALVEQGAFHGEVLDAGCGAGALTLELASRGHRGVGIDLSTAAIATARTAAARRGLSGVTFEVADITALTGFDRRFGTVVDSALFHTLPASLRHDYQMSIVRAAAPGASYFALVFDRAGMPAGVPVAAVTAVELHDIVSAYWVVDEIRPARIHADAGAAVTNPAESSGTTTESERRSTPVVISSDQPFPAWLLSAHLA</sequence>
<dbReference type="GO" id="GO:0032259">
    <property type="term" value="P:methylation"/>
    <property type="evidence" value="ECO:0007669"/>
    <property type="project" value="UniProtKB-KW"/>
</dbReference>
<proteinExistence type="predicted"/>
<organism evidence="4 5">
    <name type="scientific">Nocardia jiangsuensis</name>
    <dbReference type="NCBI Taxonomy" id="1691563"/>
    <lineage>
        <taxon>Bacteria</taxon>
        <taxon>Bacillati</taxon>
        <taxon>Actinomycetota</taxon>
        <taxon>Actinomycetes</taxon>
        <taxon>Mycobacteriales</taxon>
        <taxon>Nocardiaceae</taxon>
        <taxon>Nocardia</taxon>
    </lineage>
</organism>
<dbReference type="Gene3D" id="3.40.50.150">
    <property type="entry name" value="Vaccinia Virus protein VP39"/>
    <property type="match status" value="1"/>
</dbReference>
<dbReference type="RefSeq" id="WP_378612844.1">
    <property type="nucleotide sequence ID" value="NZ_JBHSAX010000013.1"/>
</dbReference>
<keyword evidence="5" id="KW-1185">Reference proteome</keyword>
<protein>
    <submittedName>
        <fullName evidence="4">Class I SAM-dependent methyltransferase</fullName>
    </submittedName>
</protein>
<keyword evidence="4" id="KW-0489">Methyltransferase</keyword>
<feature type="region of interest" description="Disordered" evidence="2">
    <location>
        <begin position="180"/>
        <end position="202"/>
    </location>
</feature>
<evidence type="ECO:0000256" key="1">
    <source>
        <dbReference type="ARBA" id="ARBA00022679"/>
    </source>
</evidence>
<evidence type="ECO:0000259" key="3">
    <source>
        <dbReference type="Pfam" id="PF13649"/>
    </source>
</evidence>
<keyword evidence="1" id="KW-0808">Transferase</keyword>
<dbReference type="EMBL" id="JBHSAX010000013">
    <property type="protein sequence ID" value="MFC3963110.1"/>
    <property type="molecule type" value="Genomic_DNA"/>
</dbReference>
<evidence type="ECO:0000313" key="5">
    <source>
        <dbReference type="Proteomes" id="UP001595696"/>
    </source>
</evidence>
<dbReference type="CDD" id="cd02440">
    <property type="entry name" value="AdoMet_MTases"/>
    <property type="match status" value="1"/>
</dbReference>
<dbReference type="InterPro" id="IPR029063">
    <property type="entry name" value="SAM-dependent_MTases_sf"/>
</dbReference>
<dbReference type="Proteomes" id="UP001595696">
    <property type="component" value="Unassembled WGS sequence"/>
</dbReference>
<feature type="domain" description="Methyltransferase" evidence="3">
    <location>
        <begin position="35"/>
        <end position="129"/>
    </location>
</feature>
<dbReference type="Pfam" id="PF13649">
    <property type="entry name" value="Methyltransf_25"/>
    <property type="match status" value="1"/>
</dbReference>
<gene>
    <name evidence="4" type="ORF">ACFO0B_14030</name>
</gene>
<evidence type="ECO:0000256" key="2">
    <source>
        <dbReference type="SAM" id="MobiDB-lite"/>
    </source>
</evidence>
<dbReference type="GO" id="GO:0008168">
    <property type="term" value="F:methyltransferase activity"/>
    <property type="evidence" value="ECO:0007669"/>
    <property type="project" value="UniProtKB-KW"/>
</dbReference>
<dbReference type="InterPro" id="IPR041698">
    <property type="entry name" value="Methyltransf_25"/>
</dbReference>
<accession>A0ABV8DT07</accession>
<reference evidence="5" key="1">
    <citation type="journal article" date="2019" name="Int. J. Syst. Evol. Microbiol.">
        <title>The Global Catalogue of Microorganisms (GCM) 10K type strain sequencing project: providing services to taxonomists for standard genome sequencing and annotation.</title>
        <authorList>
            <consortium name="The Broad Institute Genomics Platform"/>
            <consortium name="The Broad Institute Genome Sequencing Center for Infectious Disease"/>
            <person name="Wu L."/>
            <person name="Ma J."/>
        </authorList>
    </citation>
    <scope>NUCLEOTIDE SEQUENCE [LARGE SCALE GENOMIC DNA]</scope>
    <source>
        <strain evidence="5">CGMCC 4.7330</strain>
    </source>
</reference>
<evidence type="ECO:0000313" key="4">
    <source>
        <dbReference type="EMBL" id="MFC3963110.1"/>
    </source>
</evidence>
<dbReference type="SUPFAM" id="SSF53335">
    <property type="entry name" value="S-adenosyl-L-methionine-dependent methyltransferases"/>
    <property type="match status" value="1"/>
</dbReference>
<comment type="caution">
    <text evidence="4">The sequence shown here is derived from an EMBL/GenBank/DDBJ whole genome shotgun (WGS) entry which is preliminary data.</text>
</comment>